<dbReference type="RefSeq" id="WP_006306871.1">
    <property type="nucleotide sequence ID" value="NZ_ARZA01000035.1"/>
</dbReference>
<dbReference type="PANTHER" id="PTHR44307:SF2">
    <property type="entry name" value="PHOSPHOETHANOLAMINE METHYLTRANSFERASE ISOFORM X1"/>
    <property type="match status" value="1"/>
</dbReference>
<dbReference type="STRING" id="1304284.L21TH_0205"/>
<accession>R1CYQ9</accession>
<gene>
    <name evidence="6" type="ORF">L21TH_0205</name>
</gene>
<dbReference type="GO" id="GO:0008168">
    <property type="term" value="F:methyltransferase activity"/>
    <property type="evidence" value="ECO:0007669"/>
    <property type="project" value="UniProtKB-KW"/>
</dbReference>
<evidence type="ECO:0000259" key="5">
    <source>
        <dbReference type="Pfam" id="PF13847"/>
    </source>
</evidence>
<keyword evidence="3 6" id="KW-0808">Transferase</keyword>
<dbReference type="AlphaFoldDB" id="R1CYQ9"/>
<comment type="caution">
    <text evidence="6">The sequence shown here is derived from an EMBL/GenBank/DDBJ whole genome shotgun (WGS) entry which is preliminary data.</text>
</comment>
<dbReference type="Gene3D" id="3.40.50.150">
    <property type="entry name" value="Vaccinia Virus protein VP39"/>
    <property type="match status" value="1"/>
</dbReference>
<sequence length="194" mass="22094">MEKEMEKYFFEAFNGLDRLAPGSQASTLKAISMFNGSKEHIKILDIGCGNGIHTMLLAQEFPNATIIAIDNHMPFIENLNSTAEKFGLSNRVIGKCISMFEMPFEENSFDLIWSEGAIYIAGFENGLRDWKKFLKNDGYLICSEISWITNTPSEKISAYWNEEYPQIDTIENKIKQIESAGYSYQSHFVMPVTD</sequence>
<dbReference type="Pfam" id="PF13847">
    <property type="entry name" value="Methyltransf_31"/>
    <property type="match status" value="1"/>
</dbReference>
<evidence type="ECO:0000256" key="1">
    <source>
        <dbReference type="ARBA" id="ARBA00005189"/>
    </source>
</evidence>
<evidence type="ECO:0000256" key="2">
    <source>
        <dbReference type="ARBA" id="ARBA00022603"/>
    </source>
</evidence>
<protein>
    <submittedName>
        <fullName evidence="6">SAM-dependent methyltransferase</fullName>
    </submittedName>
</protein>
<dbReference type="GO" id="GO:0032259">
    <property type="term" value="P:methylation"/>
    <property type="evidence" value="ECO:0007669"/>
    <property type="project" value="UniProtKB-KW"/>
</dbReference>
<dbReference type="InterPro" id="IPR029063">
    <property type="entry name" value="SAM-dependent_MTases_sf"/>
</dbReference>
<comment type="pathway">
    <text evidence="1">Lipid metabolism.</text>
</comment>
<evidence type="ECO:0000313" key="7">
    <source>
        <dbReference type="Proteomes" id="UP000013378"/>
    </source>
</evidence>
<dbReference type="eggNOG" id="COG0500">
    <property type="taxonomic scope" value="Bacteria"/>
</dbReference>
<reference evidence="6 7" key="1">
    <citation type="journal article" date="2015" name="Geomicrobiol. J.">
        <title>Caldisalinibacter kiritimatiensis gen. nov., sp. nov., a moderately thermohalophilic thiosulfate-reducing bacterium from a hypersaline microbial mat.</title>
        <authorList>
            <person name="Ben Hania W."/>
            <person name="Joseph M."/>
            <person name="Fiebig A."/>
            <person name="Bunk B."/>
            <person name="Klenk H.-P."/>
            <person name="Fardeau M.-L."/>
            <person name="Spring S."/>
        </authorList>
    </citation>
    <scope>NUCLEOTIDE SEQUENCE [LARGE SCALE GENOMIC DNA]</scope>
    <source>
        <strain evidence="6 7">L21-TH-D2</strain>
    </source>
</reference>
<keyword evidence="2 6" id="KW-0489">Methyltransferase</keyword>
<dbReference type="PANTHER" id="PTHR44307">
    <property type="entry name" value="PHOSPHOETHANOLAMINE METHYLTRANSFERASE"/>
    <property type="match status" value="1"/>
</dbReference>
<evidence type="ECO:0000256" key="3">
    <source>
        <dbReference type="ARBA" id="ARBA00022679"/>
    </source>
</evidence>
<proteinExistence type="predicted"/>
<evidence type="ECO:0000313" key="6">
    <source>
        <dbReference type="EMBL" id="EOD01719.1"/>
    </source>
</evidence>
<comment type="pathway">
    <text evidence="4">Phospholipid metabolism.</text>
</comment>
<organism evidence="6 7">
    <name type="scientific">Caldisalinibacter kiritimatiensis</name>
    <dbReference type="NCBI Taxonomy" id="1304284"/>
    <lineage>
        <taxon>Bacteria</taxon>
        <taxon>Bacillati</taxon>
        <taxon>Bacillota</taxon>
        <taxon>Tissierellia</taxon>
        <taxon>Tissierellales</taxon>
        <taxon>Thermohalobacteraceae</taxon>
        <taxon>Caldisalinibacter</taxon>
    </lineage>
</organism>
<dbReference type="EMBL" id="ARZA01000035">
    <property type="protein sequence ID" value="EOD01719.1"/>
    <property type="molecule type" value="Genomic_DNA"/>
</dbReference>
<feature type="domain" description="Methyltransferase" evidence="5">
    <location>
        <begin position="38"/>
        <end position="164"/>
    </location>
</feature>
<keyword evidence="7" id="KW-1185">Reference proteome</keyword>
<dbReference type="Proteomes" id="UP000013378">
    <property type="component" value="Unassembled WGS sequence"/>
</dbReference>
<dbReference type="InterPro" id="IPR025714">
    <property type="entry name" value="Methyltranfer_dom"/>
</dbReference>
<name>R1CYQ9_9FIRM</name>
<evidence type="ECO:0000256" key="4">
    <source>
        <dbReference type="ARBA" id="ARBA00025707"/>
    </source>
</evidence>
<dbReference type="CDD" id="cd02440">
    <property type="entry name" value="AdoMet_MTases"/>
    <property type="match status" value="1"/>
</dbReference>
<dbReference type="SUPFAM" id="SSF53335">
    <property type="entry name" value="S-adenosyl-L-methionine-dependent methyltransferases"/>
    <property type="match status" value="1"/>
</dbReference>